<evidence type="ECO:0000256" key="4">
    <source>
        <dbReference type="ARBA" id="ARBA00022679"/>
    </source>
</evidence>
<dbReference type="RefSeq" id="WP_114436157.1">
    <property type="nucleotide sequence ID" value="NZ_QPIZ01000001.1"/>
</dbReference>
<dbReference type="PROSITE" id="PS51855">
    <property type="entry name" value="MGS"/>
    <property type="match status" value="1"/>
</dbReference>
<dbReference type="InterPro" id="IPR011607">
    <property type="entry name" value="MGS-like_dom"/>
</dbReference>
<evidence type="ECO:0000313" key="12">
    <source>
        <dbReference type="EMBL" id="RCW39446.1"/>
    </source>
</evidence>
<keyword evidence="5 10" id="KW-0658">Purine biosynthesis</keyword>
<name>A0A368VE87_9BACT</name>
<comment type="catalytic activity">
    <reaction evidence="9 10">
        <text>IMP + H2O = 5-formamido-1-(5-phospho-D-ribosyl)imidazole-4-carboxamide</text>
        <dbReference type="Rhea" id="RHEA:18445"/>
        <dbReference type="ChEBI" id="CHEBI:15377"/>
        <dbReference type="ChEBI" id="CHEBI:58053"/>
        <dbReference type="ChEBI" id="CHEBI:58467"/>
        <dbReference type="EC" id="3.5.4.10"/>
    </reaction>
</comment>
<dbReference type="AlphaFoldDB" id="A0A368VE87"/>
<dbReference type="SUPFAM" id="SSF52335">
    <property type="entry name" value="Methylglyoxal synthase-like"/>
    <property type="match status" value="1"/>
</dbReference>
<dbReference type="Gene3D" id="3.40.50.1380">
    <property type="entry name" value="Methylglyoxal synthase-like domain"/>
    <property type="match status" value="1"/>
</dbReference>
<keyword evidence="7 10" id="KW-0511">Multifunctional enzyme</keyword>
<dbReference type="InterPro" id="IPR036914">
    <property type="entry name" value="MGS-like_dom_sf"/>
</dbReference>
<proteinExistence type="inferred from homology"/>
<accession>A0A368VE87</accession>
<dbReference type="PIRSF" id="PIRSF000414">
    <property type="entry name" value="AICARFT_IMPCHas"/>
    <property type="match status" value="1"/>
</dbReference>
<dbReference type="EC" id="2.1.2.3" evidence="10"/>
<dbReference type="InterPro" id="IPR024051">
    <property type="entry name" value="AICAR_Tfase_dup_dom_sf"/>
</dbReference>
<dbReference type="UniPathway" id="UPA00074">
    <property type="reaction ID" value="UER00133"/>
</dbReference>
<comment type="caution">
    <text evidence="12">The sequence shown here is derived from an EMBL/GenBank/DDBJ whole genome shotgun (WGS) entry which is preliminary data.</text>
</comment>
<comment type="similarity">
    <text evidence="3 10">Belongs to the PurH family.</text>
</comment>
<evidence type="ECO:0000256" key="5">
    <source>
        <dbReference type="ARBA" id="ARBA00022755"/>
    </source>
</evidence>
<dbReference type="SUPFAM" id="SSF53927">
    <property type="entry name" value="Cytidine deaminase-like"/>
    <property type="match status" value="1"/>
</dbReference>
<dbReference type="InterPro" id="IPR002695">
    <property type="entry name" value="PurH-like"/>
</dbReference>
<feature type="domain" description="MGS-like" evidence="11">
    <location>
        <begin position="1"/>
        <end position="149"/>
    </location>
</feature>
<dbReference type="EMBL" id="QPIZ01000001">
    <property type="protein sequence ID" value="RCW39446.1"/>
    <property type="molecule type" value="Genomic_DNA"/>
</dbReference>
<keyword evidence="13" id="KW-1185">Reference proteome</keyword>
<dbReference type="HAMAP" id="MF_00139">
    <property type="entry name" value="PurH"/>
    <property type="match status" value="1"/>
</dbReference>
<dbReference type="PANTHER" id="PTHR11692">
    <property type="entry name" value="BIFUNCTIONAL PURINE BIOSYNTHESIS PROTEIN PURH"/>
    <property type="match status" value="1"/>
</dbReference>
<comment type="domain">
    <text evidence="10">The IMP cyclohydrolase activity resides in the N-terminal region.</text>
</comment>
<dbReference type="Gene3D" id="3.40.140.20">
    <property type="match status" value="2"/>
</dbReference>
<dbReference type="GO" id="GO:0004643">
    <property type="term" value="F:phosphoribosylaminoimidazolecarboxamide formyltransferase activity"/>
    <property type="evidence" value="ECO:0007669"/>
    <property type="project" value="UniProtKB-UniRule"/>
</dbReference>
<evidence type="ECO:0000313" key="13">
    <source>
        <dbReference type="Proteomes" id="UP000252733"/>
    </source>
</evidence>
<dbReference type="GO" id="GO:0003937">
    <property type="term" value="F:IMP cyclohydrolase activity"/>
    <property type="evidence" value="ECO:0007669"/>
    <property type="project" value="UniProtKB-UniRule"/>
</dbReference>
<keyword evidence="6 10" id="KW-0378">Hydrolase</keyword>
<dbReference type="GO" id="GO:0005829">
    <property type="term" value="C:cytosol"/>
    <property type="evidence" value="ECO:0007669"/>
    <property type="project" value="TreeGrafter"/>
</dbReference>
<evidence type="ECO:0000256" key="10">
    <source>
        <dbReference type="HAMAP-Rule" id="MF_00139"/>
    </source>
</evidence>
<reference evidence="12 13" key="1">
    <citation type="submission" date="2018-07" db="EMBL/GenBank/DDBJ databases">
        <title>Freshwater and sediment microbial communities from various areas in North America, analyzing microbe dynamics in response to fracking.</title>
        <authorList>
            <person name="Lamendella R."/>
        </authorList>
    </citation>
    <scope>NUCLEOTIDE SEQUENCE [LARGE SCALE GENOMIC DNA]</scope>
    <source>
        <strain evidence="12 13">160A</strain>
    </source>
</reference>
<evidence type="ECO:0000256" key="8">
    <source>
        <dbReference type="ARBA" id="ARBA00050488"/>
    </source>
</evidence>
<dbReference type="InterPro" id="IPR016193">
    <property type="entry name" value="Cytidine_deaminase-like"/>
</dbReference>
<evidence type="ECO:0000259" key="11">
    <source>
        <dbReference type="PROSITE" id="PS51855"/>
    </source>
</evidence>
<dbReference type="CDD" id="cd01421">
    <property type="entry name" value="IMPCH"/>
    <property type="match status" value="1"/>
</dbReference>
<keyword evidence="4 10" id="KW-0808">Transferase</keyword>
<dbReference type="Proteomes" id="UP000252733">
    <property type="component" value="Unassembled WGS sequence"/>
</dbReference>
<dbReference type="Pfam" id="PF01808">
    <property type="entry name" value="AICARFT_IMPCHas"/>
    <property type="match status" value="1"/>
</dbReference>
<evidence type="ECO:0000256" key="6">
    <source>
        <dbReference type="ARBA" id="ARBA00022801"/>
    </source>
</evidence>
<evidence type="ECO:0000256" key="2">
    <source>
        <dbReference type="ARBA" id="ARBA00004954"/>
    </source>
</evidence>
<dbReference type="PANTHER" id="PTHR11692:SF0">
    <property type="entry name" value="BIFUNCTIONAL PURINE BIOSYNTHESIS PROTEIN ATIC"/>
    <property type="match status" value="1"/>
</dbReference>
<dbReference type="EC" id="3.5.4.10" evidence="10"/>
<protein>
    <recommendedName>
        <fullName evidence="10">Bifunctional purine biosynthesis protein PurH</fullName>
    </recommendedName>
    <domain>
        <recommendedName>
            <fullName evidence="10">Phosphoribosylaminoimidazolecarboxamide formyltransferase</fullName>
            <ecNumber evidence="10">2.1.2.3</ecNumber>
        </recommendedName>
        <alternativeName>
            <fullName evidence="10">AICAR transformylase</fullName>
        </alternativeName>
    </domain>
    <domain>
        <recommendedName>
            <fullName evidence="10">IMP cyclohydrolase</fullName>
            <ecNumber evidence="10">3.5.4.10</ecNumber>
        </recommendedName>
        <alternativeName>
            <fullName evidence="10">ATIC</fullName>
        </alternativeName>
        <alternativeName>
            <fullName evidence="10">IMP synthase</fullName>
        </alternativeName>
        <alternativeName>
            <fullName evidence="10">Inosinicase</fullName>
        </alternativeName>
    </domain>
</protein>
<evidence type="ECO:0000256" key="3">
    <source>
        <dbReference type="ARBA" id="ARBA00007667"/>
    </source>
</evidence>
<organism evidence="12 13">
    <name type="scientific">Marinilabilia salmonicolor</name>
    <dbReference type="NCBI Taxonomy" id="989"/>
    <lineage>
        <taxon>Bacteria</taxon>
        <taxon>Pseudomonadati</taxon>
        <taxon>Bacteroidota</taxon>
        <taxon>Bacteroidia</taxon>
        <taxon>Marinilabiliales</taxon>
        <taxon>Marinilabiliaceae</taxon>
        <taxon>Marinilabilia</taxon>
    </lineage>
</organism>
<gene>
    <name evidence="10" type="primary">purH</name>
    <name evidence="12" type="ORF">DFO77_101216</name>
</gene>
<dbReference type="FunFam" id="3.40.140.20:FF:000005">
    <property type="entry name" value="Bifunctional purine biosynthesis protein PurH"/>
    <property type="match status" value="1"/>
</dbReference>
<evidence type="ECO:0000256" key="1">
    <source>
        <dbReference type="ARBA" id="ARBA00004844"/>
    </source>
</evidence>
<sequence length="508" mass="55831">MTATKKIKSALISVFHKDGLDDIVKQLDKLGVTIYSTGGTQSFIEGLGVEVQSVESLTSYPSILGGRVKTLHPKIFGGILGRRDDEDHRKQMSEYEIPEIDLIIVDLYPFEDTVASGASHPDIIEKIDIGGISLIRAAAKNYKDVVIVPSKDQYAQLHDVLVNKNGETNTEDRKSFATAAFAVSSGYDAAIFNYFNSDESFPAFRKAVNESKPLRYGENPHQKGTFFGKFEDLFEQLHGKEISYNNLLDIDAAISLISEFDETTVAILKHNNACGLASRDQLSEAWKEALAGDPVSAFGGIIITNKEVTADVAGEINKIFFEVIIAPAYDREALDILQQKKNRIILIQKPSSLNTFNARTLLNGVLVQDKDNKTETHEDLTTVTSKAPSDREIEDLLFANKIVKHSKSNAIVLAKNKQLIGSGIGQTSRVDALRQAIAKAQAFEFDMEEAVMASDAFFPFADSVEIAREAGISSVIQPGGSVRDKDSVDFCDAHNMSMVFSGTRHFKH</sequence>
<dbReference type="NCBIfam" id="NF002049">
    <property type="entry name" value="PRK00881.1"/>
    <property type="match status" value="1"/>
</dbReference>
<dbReference type="FunFam" id="3.40.50.1380:FF:000001">
    <property type="entry name" value="Bifunctional purine biosynthesis protein PurH"/>
    <property type="match status" value="1"/>
</dbReference>
<comment type="pathway">
    <text evidence="2 10">Purine metabolism; IMP biosynthesis via de novo pathway; 5-formamido-1-(5-phospho-D-ribosyl)imidazole-4-carboxamide from 5-amino-1-(5-phospho-D-ribosyl)imidazole-4-carboxamide (10-formyl THF route): step 1/1.</text>
</comment>
<dbReference type="SMART" id="SM00851">
    <property type="entry name" value="MGS"/>
    <property type="match status" value="1"/>
</dbReference>
<comment type="pathway">
    <text evidence="1 10">Purine metabolism; IMP biosynthesis via de novo pathway; IMP from 5-formamido-1-(5-phospho-D-ribosyl)imidazole-4-carboxamide: step 1/1.</text>
</comment>
<evidence type="ECO:0000256" key="9">
    <source>
        <dbReference type="ARBA" id="ARBA00050687"/>
    </source>
</evidence>
<comment type="catalytic activity">
    <reaction evidence="8 10">
        <text>(6R)-10-formyltetrahydrofolate + 5-amino-1-(5-phospho-beta-D-ribosyl)imidazole-4-carboxamide = 5-formamido-1-(5-phospho-D-ribosyl)imidazole-4-carboxamide + (6S)-5,6,7,8-tetrahydrofolate</text>
        <dbReference type="Rhea" id="RHEA:22192"/>
        <dbReference type="ChEBI" id="CHEBI:57453"/>
        <dbReference type="ChEBI" id="CHEBI:58467"/>
        <dbReference type="ChEBI" id="CHEBI:58475"/>
        <dbReference type="ChEBI" id="CHEBI:195366"/>
        <dbReference type="EC" id="2.1.2.3"/>
    </reaction>
</comment>
<evidence type="ECO:0000256" key="7">
    <source>
        <dbReference type="ARBA" id="ARBA00023268"/>
    </source>
</evidence>
<dbReference type="FunFam" id="3.40.140.20:FF:000001">
    <property type="entry name" value="Bifunctional purine biosynthesis protein PurH"/>
    <property type="match status" value="1"/>
</dbReference>
<dbReference type="SMART" id="SM00798">
    <property type="entry name" value="AICARFT_IMPCHas"/>
    <property type="match status" value="1"/>
</dbReference>
<dbReference type="Pfam" id="PF02142">
    <property type="entry name" value="MGS"/>
    <property type="match status" value="1"/>
</dbReference>
<dbReference type="GO" id="GO:0006189">
    <property type="term" value="P:'de novo' IMP biosynthetic process"/>
    <property type="evidence" value="ECO:0007669"/>
    <property type="project" value="UniProtKB-UniRule"/>
</dbReference>